<evidence type="ECO:0000256" key="1">
    <source>
        <dbReference type="ARBA" id="ARBA00004651"/>
    </source>
</evidence>
<dbReference type="GO" id="GO:0005886">
    <property type="term" value="C:plasma membrane"/>
    <property type="evidence" value="ECO:0007669"/>
    <property type="project" value="UniProtKB-SubCell"/>
</dbReference>
<keyword evidence="2" id="KW-0813">Transport</keyword>
<evidence type="ECO:0000313" key="11">
    <source>
        <dbReference type="Proteomes" id="UP000199137"/>
    </source>
</evidence>
<evidence type="ECO:0000313" key="10">
    <source>
        <dbReference type="EMBL" id="SFP69761.1"/>
    </source>
</evidence>
<evidence type="ECO:0000256" key="5">
    <source>
        <dbReference type="ARBA" id="ARBA00022970"/>
    </source>
</evidence>
<proteinExistence type="inferred from homology"/>
<dbReference type="InterPro" id="IPR001851">
    <property type="entry name" value="ABC_transp_permease"/>
</dbReference>
<dbReference type="Pfam" id="PF02653">
    <property type="entry name" value="BPD_transp_2"/>
    <property type="match status" value="1"/>
</dbReference>
<dbReference type="OrthoDB" id="3572933at2"/>
<feature type="transmembrane region" description="Helical" evidence="9">
    <location>
        <begin position="230"/>
        <end position="255"/>
    </location>
</feature>
<protein>
    <submittedName>
        <fullName evidence="10">Branched-chain amino acid transport system permease protein</fullName>
    </submittedName>
</protein>
<feature type="transmembrane region" description="Helical" evidence="9">
    <location>
        <begin position="196"/>
        <end position="218"/>
    </location>
</feature>
<dbReference type="RefSeq" id="WP_093574708.1">
    <property type="nucleotide sequence ID" value="NZ_FOWC01000006.1"/>
</dbReference>
<reference evidence="10 11" key="1">
    <citation type="submission" date="2016-10" db="EMBL/GenBank/DDBJ databases">
        <authorList>
            <person name="de Groot N.N."/>
        </authorList>
    </citation>
    <scope>NUCLEOTIDE SEQUENCE [LARGE SCALE GENOMIC DNA]</scope>
    <source>
        <strain evidence="10 11">DSM 44637</strain>
    </source>
</reference>
<feature type="transmembrane region" description="Helical" evidence="9">
    <location>
        <begin position="267"/>
        <end position="286"/>
    </location>
</feature>
<keyword evidence="5" id="KW-0029">Amino-acid transport</keyword>
<dbReference type="InterPro" id="IPR052157">
    <property type="entry name" value="BCAA_transport_permease"/>
</dbReference>
<name>A0A1I5SGC5_9PSEU</name>
<evidence type="ECO:0000256" key="3">
    <source>
        <dbReference type="ARBA" id="ARBA00022475"/>
    </source>
</evidence>
<keyword evidence="3" id="KW-1003">Cell membrane</keyword>
<dbReference type="GO" id="GO:0006865">
    <property type="term" value="P:amino acid transport"/>
    <property type="evidence" value="ECO:0007669"/>
    <property type="project" value="UniProtKB-KW"/>
</dbReference>
<evidence type="ECO:0000256" key="8">
    <source>
        <dbReference type="ARBA" id="ARBA00037998"/>
    </source>
</evidence>
<keyword evidence="6 9" id="KW-1133">Transmembrane helix</keyword>
<accession>A0A1I5SGC5</accession>
<evidence type="ECO:0000256" key="6">
    <source>
        <dbReference type="ARBA" id="ARBA00022989"/>
    </source>
</evidence>
<evidence type="ECO:0000256" key="2">
    <source>
        <dbReference type="ARBA" id="ARBA00022448"/>
    </source>
</evidence>
<dbReference type="Proteomes" id="UP000199137">
    <property type="component" value="Unassembled WGS sequence"/>
</dbReference>
<evidence type="ECO:0000256" key="9">
    <source>
        <dbReference type="SAM" id="Phobius"/>
    </source>
</evidence>
<dbReference type="EMBL" id="FOWC01000006">
    <property type="protein sequence ID" value="SFP69761.1"/>
    <property type="molecule type" value="Genomic_DNA"/>
</dbReference>
<dbReference type="PANTHER" id="PTHR11795:SF445">
    <property type="entry name" value="AMINO ACID ABC TRANSPORTER PERMEASE PROTEIN"/>
    <property type="match status" value="1"/>
</dbReference>
<dbReference type="STRING" id="112413.SAMN05421854_106315"/>
<dbReference type="AlphaFoldDB" id="A0A1I5SGC5"/>
<feature type="transmembrane region" description="Helical" evidence="9">
    <location>
        <begin position="99"/>
        <end position="119"/>
    </location>
</feature>
<dbReference type="GO" id="GO:0022857">
    <property type="term" value="F:transmembrane transporter activity"/>
    <property type="evidence" value="ECO:0007669"/>
    <property type="project" value="InterPro"/>
</dbReference>
<comment type="subcellular location">
    <subcellularLocation>
        <location evidence="1">Cell membrane</location>
        <topology evidence="1">Multi-pass membrane protein</topology>
    </subcellularLocation>
</comment>
<feature type="transmembrane region" description="Helical" evidence="9">
    <location>
        <begin position="59"/>
        <end position="78"/>
    </location>
</feature>
<feature type="transmembrane region" description="Helical" evidence="9">
    <location>
        <begin position="6"/>
        <end position="27"/>
    </location>
</feature>
<sequence>MNLLLNALVTGVAVGSVYGLIALGYSVVYSATHVFNLAQGNLVMAGVLLSYYTLVVLHWPQPVAFLLVAGGICALSLIEERTVVRPLLERNSAGHNIGWFISTLAFGLVIETVAAVLYGDHPPLAVPSFLPASPIRLGEVSTTPQLALAVAALIVATFAIESFYRRSWLGQAMRGAAHDREVAALRGISPARVSRLAFLLGGFAAAVTGFVLAPIVFSDVTLGLSYSIKGFVALAIGGFGSIRGTLAGALVLGIGEQLFDVYVNPRYEILAALLLLLLVLGIRPNGILGARRARTV</sequence>
<keyword evidence="7 9" id="KW-0472">Membrane</keyword>
<organism evidence="10 11">
    <name type="scientific">Amycolatopsis rubida</name>
    <dbReference type="NCBI Taxonomy" id="112413"/>
    <lineage>
        <taxon>Bacteria</taxon>
        <taxon>Bacillati</taxon>
        <taxon>Actinomycetota</taxon>
        <taxon>Actinomycetes</taxon>
        <taxon>Pseudonocardiales</taxon>
        <taxon>Pseudonocardiaceae</taxon>
        <taxon>Amycolatopsis</taxon>
    </lineage>
</organism>
<dbReference type="CDD" id="cd06582">
    <property type="entry name" value="TM_PBP1_LivH_like"/>
    <property type="match status" value="1"/>
</dbReference>
<feature type="transmembrane region" description="Helical" evidence="9">
    <location>
        <begin position="146"/>
        <end position="164"/>
    </location>
</feature>
<evidence type="ECO:0000256" key="7">
    <source>
        <dbReference type="ARBA" id="ARBA00023136"/>
    </source>
</evidence>
<dbReference type="PANTHER" id="PTHR11795">
    <property type="entry name" value="BRANCHED-CHAIN AMINO ACID TRANSPORT SYSTEM PERMEASE PROTEIN LIVH"/>
    <property type="match status" value="1"/>
</dbReference>
<evidence type="ECO:0000256" key="4">
    <source>
        <dbReference type="ARBA" id="ARBA00022692"/>
    </source>
</evidence>
<comment type="similarity">
    <text evidence="8">Belongs to the binding-protein-dependent transport system permease family. LivHM subfamily.</text>
</comment>
<gene>
    <name evidence="10" type="ORF">SAMN05421854_106315</name>
</gene>
<keyword evidence="4 9" id="KW-0812">Transmembrane</keyword>